<reference evidence="10 11" key="1">
    <citation type="submission" date="2018-03" db="EMBL/GenBank/DDBJ databases">
        <title>Genome sequencing of Phreatobacter sp.</title>
        <authorList>
            <person name="Kim S.-J."/>
            <person name="Heo J."/>
            <person name="Kwon S.-W."/>
        </authorList>
    </citation>
    <scope>NUCLEOTIDE SEQUENCE [LARGE SCALE GENOMIC DNA]</scope>
    <source>
        <strain evidence="10 11">S-12</strain>
    </source>
</reference>
<comment type="function">
    <text evidence="9">Essential subunit of the Sec protein translocation channel SecYEG. Clamps together the 2 halves of SecY. May contact the channel plug during translocation.</text>
</comment>
<evidence type="ECO:0000256" key="6">
    <source>
        <dbReference type="ARBA" id="ARBA00022989"/>
    </source>
</evidence>
<evidence type="ECO:0000313" key="10">
    <source>
        <dbReference type="EMBL" id="AVO44654.1"/>
    </source>
</evidence>
<protein>
    <recommendedName>
        <fullName evidence="9">Protein translocase subunit SecE</fullName>
    </recommendedName>
</protein>
<dbReference type="PANTHER" id="PTHR33910">
    <property type="entry name" value="PROTEIN TRANSLOCASE SUBUNIT SECE"/>
    <property type="match status" value="1"/>
</dbReference>
<evidence type="ECO:0000256" key="7">
    <source>
        <dbReference type="ARBA" id="ARBA00023010"/>
    </source>
</evidence>
<dbReference type="GO" id="GO:0043952">
    <property type="term" value="P:protein transport by the Sec complex"/>
    <property type="evidence" value="ECO:0007669"/>
    <property type="project" value="UniProtKB-UniRule"/>
</dbReference>
<keyword evidence="5 9" id="KW-0653">Protein transport</keyword>
<evidence type="ECO:0000256" key="4">
    <source>
        <dbReference type="ARBA" id="ARBA00022692"/>
    </source>
</evidence>
<dbReference type="Gene3D" id="1.20.5.1030">
    <property type="entry name" value="Preprotein translocase secy subunit"/>
    <property type="match status" value="1"/>
</dbReference>
<dbReference type="InterPro" id="IPR038379">
    <property type="entry name" value="SecE_sf"/>
</dbReference>
<evidence type="ECO:0000256" key="2">
    <source>
        <dbReference type="ARBA" id="ARBA00022448"/>
    </source>
</evidence>
<dbReference type="PROSITE" id="PS01067">
    <property type="entry name" value="SECE_SEC61G"/>
    <property type="match status" value="1"/>
</dbReference>
<dbReference type="HAMAP" id="MF_00422">
    <property type="entry name" value="SecE"/>
    <property type="match status" value="1"/>
</dbReference>
<keyword evidence="7 9" id="KW-0811">Translocation</keyword>
<dbReference type="Proteomes" id="UP000237889">
    <property type="component" value="Chromosome"/>
</dbReference>
<comment type="similarity">
    <text evidence="9">Belongs to the SecE/SEC61-gamma family.</text>
</comment>
<keyword evidence="3 9" id="KW-1003">Cell membrane</keyword>
<name>A0A2S0N912_9HYPH</name>
<evidence type="ECO:0000256" key="8">
    <source>
        <dbReference type="ARBA" id="ARBA00023136"/>
    </source>
</evidence>
<dbReference type="KEGG" id="phr:C6569_06060"/>
<dbReference type="PANTHER" id="PTHR33910:SF1">
    <property type="entry name" value="PROTEIN TRANSLOCASE SUBUNIT SECE"/>
    <property type="match status" value="1"/>
</dbReference>
<comment type="subcellular location">
    <subcellularLocation>
        <location evidence="9">Cell membrane</location>
        <topology evidence="9">Single-pass membrane protein</topology>
    </subcellularLocation>
    <subcellularLocation>
        <location evidence="1">Membrane</location>
    </subcellularLocation>
</comment>
<dbReference type="EMBL" id="CP027668">
    <property type="protein sequence ID" value="AVO44654.1"/>
    <property type="molecule type" value="Genomic_DNA"/>
</dbReference>
<dbReference type="OrthoDB" id="9812738at2"/>
<dbReference type="GO" id="GO:0005886">
    <property type="term" value="C:plasma membrane"/>
    <property type="evidence" value="ECO:0007669"/>
    <property type="project" value="UniProtKB-SubCell"/>
</dbReference>
<evidence type="ECO:0000256" key="1">
    <source>
        <dbReference type="ARBA" id="ARBA00004370"/>
    </source>
</evidence>
<evidence type="ECO:0000256" key="5">
    <source>
        <dbReference type="ARBA" id="ARBA00022927"/>
    </source>
</evidence>
<proteinExistence type="inferred from homology"/>
<evidence type="ECO:0000256" key="9">
    <source>
        <dbReference type="HAMAP-Rule" id="MF_00422"/>
    </source>
</evidence>
<dbReference type="RefSeq" id="WP_106747997.1">
    <property type="nucleotide sequence ID" value="NZ_CP027668.1"/>
</dbReference>
<organism evidence="10 11">
    <name type="scientific">Phreatobacter cathodiphilus</name>
    <dbReference type="NCBI Taxonomy" id="1868589"/>
    <lineage>
        <taxon>Bacteria</taxon>
        <taxon>Pseudomonadati</taxon>
        <taxon>Pseudomonadota</taxon>
        <taxon>Alphaproteobacteria</taxon>
        <taxon>Hyphomicrobiales</taxon>
        <taxon>Phreatobacteraceae</taxon>
        <taxon>Phreatobacter</taxon>
    </lineage>
</organism>
<dbReference type="GO" id="GO:0008320">
    <property type="term" value="F:protein transmembrane transporter activity"/>
    <property type="evidence" value="ECO:0007669"/>
    <property type="project" value="UniProtKB-UniRule"/>
</dbReference>
<dbReference type="AlphaFoldDB" id="A0A2S0N912"/>
<keyword evidence="8 9" id="KW-0472">Membrane</keyword>
<dbReference type="InterPro" id="IPR005807">
    <property type="entry name" value="SecE_bac"/>
</dbReference>
<dbReference type="InterPro" id="IPR001901">
    <property type="entry name" value="Translocase_SecE/Sec61-g"/>
</dbReference>
<keyword evidence="11" id="KW-1185">Reference proteome</keyword>
<keyword evidence="2 9" id="KW-0813">Transport</keyword>
<keyword evidence="4 9" id="KW-0812">Transmembrane</keyword>
<feature type="transmembrane region" description="Helical" evidence="9">
    <location>
        <begin position="28"/>
        <end position="49"/>
    </location>
</feature>
<dbReference type="Pfam" id="PF00584">
    <property type="entry name" value="SecE"/>
    <property type="match status" value="1"/>
</dbReference>
<dbReference type="GO" id="GO:0065002">
    <property type="term" value="P:intracellular protein transmembrane transport"/>
    <property type="evidence" value="ECO:0007669"/>
    <property type="project" value="UniProtKB-UniRule"/>
</dbReference>
<keyword evidence="6 9" id="KW-1133">Transmembrane helix</keyword>
<comment type="subunit">
    <text evidence="9">Component of the Sec protein translocase complex. Heterotrimer consisting of SecY, SecE and SecG subunits. The heterotrimers can form oligomers, although 1 heterotrimer is thought to be able to translocate proteins. Interacts with the ribosome. Interacts with SecDF, and other proteins may be involved. Interacts with SecA.</text>
</comment>
<dbReference type="GO" id="GO:0006605">
    <property type="term" value="P:protein targeting"/>
    <property type="evidence" value="ECO:0007669"/>
    <property type="project" value="UniProtKB-UniRule"/>
</dbReference>
<gene>
    <name evidence="9" type="primary">secE</name>
    <name evidence="10" type="ORF">C6569_06060</name>
</gene>
<evidence type="ECO:0000256" key="3">
    <source>
        <dbReference type="ARBA" id="ARBA00022475"/>
    </source>
</evidence>
<accession>A0A2S0N912</accession>
<dbReference type="GO" id="GO:0009306">
    <property type="term" value="P:protein secretion"/>
    <property type="evidence" value="ECO:0007669"/>
    <property type="project" value="UniProtKB-UniRule"/>
</dbReference>
<evidence type="ECO:0000313" key="11">
    <source>
        <dbReference type="Proteomes" id="UP000237889"/>
    </source>
</evidence>
<dbReference type="NCBIfam" id="TIGR00964">
    <property type="entry name" value="secE_bact"/>
    <property type="match status" value="1"/>
</dbReference>
<sequence>MAKPNPVEFMQQVRQEANKVTWPTRKEVGISSLMVVIFMIVSAIFFFVADSVIRWGVQALLSLGS</sequence>